<evidence type="ECO:0000313" key="13">
    <source>
        <dbReference type="EMBL" id="PZE21299.1"/>
    </source>
</evidence>
<dbReference type="Proteomes" id="UP000214746">
    <property type="component" value="Unassembled WGS sequence"/>
</dbReference>
<dbReference type="PANTHER" id="PTHR35457">
    <property type="entry name" value="HEME A SYNTHASE"/>
    <property type="match status" value="1"/>
</dbReference>
<dbReference type="EMBL" id="NHRJ02000003">
    <property type="protein sequence ID" value="PZE21299.1"/>
    <property type="molecule type" value="Genomic_DNA"/>
</dbReference>
<dbReference type="InterPro" id="IPR050450">
    <property type="entry name" value="COX15/CtaA_HemeA_synthase"/>
</dbReference>
<sequence length="309" mass="33403">MSSFQLLKRFSFASMYGMFLILVMGALVTKTESGRGCGDDWPLCNGRFIPAYTIESFIEYSHRFVVGVVGVILLITTVLVFLIGKRADAKWYVSGAMFFTVLQAILGAMAVVWPQSSAVLALHFGFSLISFAFTLLLALVYTRLGSTMTGAKGALSGRTRGAVYLTAAYSYAVVYLGAFVRHTESSGGCMGWPLCNGQFIPELNGATGIVFVHRVGAVLLFVMIAGLFLLIRADHHPEDNVYQAAKWSLILIALQILSGAFVTFSLGYDLYLVASLLHAVLISCLFGVLCYLCVLALQSTKANGQAYAA</sequence>
<feature type="transmembrane region" description="Helical" evidence="12">
    <location>
        <begin position="211"/>
        <end position="232"/>
    </location>
</feature>
<evidence type="ECO:0000256" key="4">
    <source>
        <dbReference type="ARBA" id="ARBA00022723"/>
    </source>
</evidence>
<keyword evidence="3 12" id="KW-0812">Transmembrane</keyword>
<dbReference type="GO" id="GO:0046872">
    <property type="term" value="F:metal ion binding"/>
    <property type="evidence" value="ECO:0007669"/>
    <property type="project" value="UniProtKB-KW"/>
</dbReference>
<feature type="transmembrane region" description="Helical" evidence="12">
    <location>
        <begin position="91"/>
        <end position="113"/>
    </location>
</feature>
<evidence type="ECO:0000256" key="9">
    <source>
        <dbReference type="ARBA" id="ARBA00023136"/>
    </source>
</evidence>
<keyword evidence="6" id="KW-0560">Oxidoreductase</keyword>
<keyword evidence="10" id="KW-1015">Disulfide bond</keyword>
<comment type="caution">
    <text evidence="13">The sequence shown here is derived from an EMBL/GenBank/DDBJ whole genome shotgun (WGS) entry which is preliminary data.</text>
</comment>
<evidence type="ECO:0000256" key="12">
    <source>
        <dbReference type="SAM" id="Phobius"/>
    </source>
</evidence>
<evidence type="ECO:0000256" key="2">
    <source>
        <dbReference type="ARBA" id="ARBA00022475"/>
    </source>
</evidence>
<feature type="transmembrane region" description="Helical" evidence="12">
    <location>
        <begin position="12"/>
        <end position="29"/>
    </location>
</feature>
<evidence type="ECO:0000256" key="8">
    <source>
        <dbReference type="ARBA" id="ARBA00023133"/>
    </source>
</evidence>
<dbReference type="InterPro" id="IPR003780">
    <property type="entry name" value="COX15/CtaA_fam"/>
</dbReference>
<feature type="transmembrane region" description="Helical" evidence="12">
    <location>
        <begin position="64"/>
        <end position="84"/>
    </location>
</feature>
<evidence type="ECO:0000256" key="6">
    <source>
        <dbReference type="ARBA" id="ARBA00023002"/>
    </source>
</evidence>
<dbReference type="OrthoDB" id="9816428at2"/>
<dbReference type="RefSeq" id="WP_089199495.1">
    <property type="nucleotide sequence ID" value="NZ_NHRJ02000003.1"/>
</dbReference>
<dbReference type="Pfam" id="PF02628">
    <property type="entry name" value="COX15-CtaA"/>
    <property type="match status" value="1"/>
</dbReference>
<keyword evidence="7" id="KW-0408">Iron</keyword>
<keyword evidence="4" id="KW-0479">Metal-binding</keyword>
<reference evidence="13" key="1">
    <citation type="submission" date="2018-06" db="EMBL/GenBank/DDBJ databases">
        <title>Paenibacillus xerothermodurans sp. nov. an extremely dry heat resistant spore forming bacterium isolated from the soil of Cape Canaveral, Florida.</title>
        <authorList>
            <person name="Seuylemezian A."/>
            <person name="Kaur N."/>
            <person name="Patil P."/>
            <person name="Patil P."/>
            <person name="Mayilraj S."/>
            <person name="Vaishampayan P."/>
        </authorList>
    </citation>
    <scope>NUCLEOTIDE SEQUENCE [LARGE SCALE GENOMIC DNA]</scope>
    <source>
        <strain evidence="13">ATCC 27380</strain>
    </source>
</reference>
<keyword evidence="14" id="KW-1185">Reference proteome</keyword>
<comment type="subcellular location">
    <subcellularLocation>
        <location evidence="1">Membrane</location>
        <topology evidence="1">Multi-pass membrane protein</topology>
    </subcellularLocation>
</comment>
<evidence type="ECO:0000256" key="3">
    <source>
        <dbReference type="ARBA" id="ARBA00022692"/>
    </source>
</evidence>
<dbReference type="GO" id="GO:0016020">
    <property type="term" value="C:membrane"/>
    <property type="evidence" value="ECO:0007669"/>
    <property type="project" value="UniProtKB-SubCell"/>
</dbReference>
<accession>A0A2W1N9H8</accession>
<evidence type="ECO:0000256" key="10">
    <source>
        <dbReference type="ARBA" id="ARBA00023157"/>
    </source>
</evidence>
<gene>
    <name evidence="13" type="ORF">CBW46_008000</name>
</gene>
<feature type="transmembrane region" description="Helical" evidence="12">
    <location>
        <begin position="162"/>
        <end position="180"/>
    </location>
</feature>
<organism evidence="13 14">
    <name type="scientific">Paenibacillus xerothermodurans</name>
    <dbReference type="NCBI Taxonomy" id="1977292"/>
    <lineage>
        <taxon>Bacteria</taxon>
        <taxon>Bacillati</taxon>
        <taxon>Bacillota</taxon>
        <taxon>Bacilli</taxon>
        <taxon>Bacillales</taxon>
        <taxon>Paenibacillaceae</taxon>
        <taxon>Paenibacillus</taxon>
    </lineage>
</organism>
<evidence type="ECO:0000256" key="7">
    <source>
        <dbReference type="ARBA" id="ARBA00023004"/>
    </source>
</evidence>
<feature type="transmembrane region" description="Helical" evidence="12">
    <location>
        <begin position="119"/>
        <end position="141"/>
    </location>
</feature>
<keyword evidence="9 12" id="KW-0472">Membrane</keyword>
<evidence type="ECO:0000256" key="11">
    <source>
        <dbReference type="ARBA" id="ARBA00023444"/>
    </source>
</evidence>
<keyword evidence="2" id="KW-1003">Cell membrane</keyword>
<feature type="transmembrane region" description="Helical" evidence="12">
    <location>
        <begin position="270"/>
        <end position="297"/>
    </location>
</feature>
<dbReference type="GO" id="GO:0016491">
    <property type="term" value="F:oxidoreductase activity"/>
    <property type="evidence" value="ECO:0007669"/>
    <property type="project" value="UniProtKB-KW"/>
</dbReference>
<evidence type="ECO:0000256" key="1">
    <source>
        <dbReference type="ARBA" id="ARBA00004141"/>
    </source>
</evidence>
<keyword evidence="5 12" id="KW-1133">Transmembrane helix</keyword>
<feature type="transmembrane region" description="Helical" evidence="12">
    <location>
        <begin position="244"/>
        <end position="264"/>
    </location>
</feature>
<comment type="pathway">
    <text evidence="11">Porphyrin-containing compound metabolism.</text>
</comment>
<name>A0A2W1N9H8_PAEXE</name>
<dbReference type="GO" id="GO:0006784">
    <property type="term" value="P:heme A biosynthetic process"/>
    <property type="evidence" value="ECO:0007669"/>
    <property type="project" value="InterPro"/>
</dbReference>
<dbReference type="PANTHER" id="PTHR35457:SF1">
    <property type="entry name" value="HEME A SYNTHASE"/>
    <property type="match status" value="1"/>
</dbReference>
<protein>
    <submittedName>
        <fullName evidence="13">Heme A synthase</fullName>
    </submittedName>
</protein>
<dbReference type="AlphaFoldDB" id="A0A2W1N9H8"/>
<proteinExistence type="predicted"/>
<evidence type="ECO:0000313" key="14">
    <source>
        <dbReference type="Proteomes" id="UP000214746"/>
    </source>
</evidence>
<keyword evidence="8" id="KW-0350">Heme biosynthesis</keyword>
<evidence type="ECO:0000256" key="5">
    <source>
        <dbReference type="ARBA" id="ARBA00022989"/>
    </source>
</evidence>